<feature type="region of interest" description="Disordered" evidence="1">
    <location>
        <begin position="66"/>
        <end position="105"/>
    </location>
</feature>
<name>F6GXN3_VITVI</name>
<evidence type="ECO:0000256" key="1">
    <source>
        <dbReference type="SAM" id="MobiDB-lite"/>
    </source>
</evidence>
<dbReference type="InParanoid" id="F6GXN3"/>
<feature type="compositionally biased region" description="Low complexity" evidence="1">
    <location>
        <begin position="72"/>
        <end position="95"/>
    </location>
</feature>
<protein>
    <submittedName>
        <fullName evidence="2">Uncharacterized protein</fullName>
    </submittedName>
</protein>
<dbReference type="PaxDb" id="29760-VIT_07s0141g00990.t01"/>
<accession>F6GXN3</accession>
<dbReference type="AlphaFoldDB" id="F6GXN3"/>
<sequence length="284" mass="30858">MEHREGRFDPDPLDRSILALQDRHRSQLVDSGQITAVSQMAISNDLEETHRIAIDVLRAIGEDHRVHSTHEPSASSGSSMRPPSLITPVRVPPIRGRGRGGRRAGHRHVPLASTLVQPSHPPVTSIFPLFQPSASLESPLSPPDVSIPAYSPRPETTIPSTLTPVQPSISLDAPPPIAESIAPPPVTESIAPPPVTESIAPLPFLQGIAHAARLHVRVARGHRAPRVRRVLPPSVPSISTAHVNDVSQSIEMETFQIAQMDTTNMAIYRRCSQRKRKIPSCGTH</sequence>
<organism evidence="2 3">
    <name type="scientific">Vitis vinifera</name>
    <name type="common">Grape</name>
    <dbReference type="NCBI Taxonomy" id="29760"/>
    <lineage>
        <taxon>Eukaryota</taxon>
        <taxon>Viridiplantae</taxon>
        <taxon>Streptophyta</taxon>
        <taxon>Embryophyta</taxon>
        <taxon>Tracheophyta</taxon>
        <taxon>Spermatophyta</taxon>
        <taxon>Magnoliopsida</taxon>
        <taxon>eudicotyledons</taxon>
        <taxon>Gunneridae</taxon>
        <taxon>Pentapetalae</taxon>
        <taxon>rosids</taxon>
        <taxon>Vitales</taxon>
        <taxon>Vitaceae</taxon>
        <taxon>Viteae</taxon>
        <taxon>Vitis</taxon>
    </lineage>
</organism>
<proteinExistence type="predicted"/>
<evidence type="ECO:0000313" key="2">
    <source>
        <dbReference type="EMBL" id="CCB44719.1"/>
    </source>
</evidence>
<dbReference type="EMBL" id="FN594965">
    <property type="protein sequence ID" value="CCB44719.1"/>
    <property type="molecule type" value="Genomic_DNA"/>
</dbReference>
<keyword evidence="3" id="KW-1185">Reference proteome</keyword>
<gene>
    <name evidence="2" type="ordered locus">VIT_07s0141g00990</name>
</gene>
<feature type="compositionally biased region" description="Basic residues" evidence="1">
    <location>
        <begin position="96"/>
        <end position="105"/>
    </location>
</feature>
<dbReference type="HOGENOM" id="CLU_981461_0_0_1"/>
<evidence type="ECO:0000313" key="3">
    <source>
        <dbReference type="Proteomes" id="UP000009183"/>
    </source>
</evidence>
<reference evidence="3" key="1">
    <citation type="journal article" date="2007" name="Nature">
        <title>The grapevine genome sequence suggests ancestral hexaploidization in major angiosperm phyla.</title>
        <authorList>
            <consortium name="The French-Italian Public Consortium for Grapevine Genome Characterization."/>
            <person name="Jaillon O."/>
            <person name="Aury J.-M."/>
            <person name="Noel B."/>
            <person name="Policriti A."/>
            <person name="Clepet C."/>
            <person name="Casagrande A."/>
            <person name="Choisne N."/>
            <person name="Aubourg S."/>
            <person name="Vitulo N."/>
            <person name="Jubin C."/>
            <person name="Vezzi A."/>
            <person name="Legeai F."/>
            <person name="Hugueney P."/>
            <person name="Dasilva C."/>
            <person name="Horner D."/>
            <person name="Mica E."/>
            <person name="Jublot D."/>
            <person name="Poulain J."/>
            <person name="Bruyere C."/>
            <person name="Billault A."/>
            <person name="Segurens B."/>
            <person name="Gouyvenoux M."/>
            <person name="Ugarte E."/>
            <person name="Cattonaro F."/>
            <person name="Anthouard V."/>
            <person name="Vico V."/>
            <person name="Del Fabbro C."/>
            <person name="Alaux M."/>
            <person name="Di Gaspero G."/>
            <person name="Dumas V."/>
            <person name="Felice N."/>
            <person name="Paillard S."/>
            <person name="Juman I."/>
            <person name="Moroldo M."/>
            <person name="Scalabrin S."/>
            <person name="Canaguier A."/>
            <person name="Le Clainche I."/>
            <person name="Malacrida G."/>
            <person name="Durand E."/>
            <person name="Pesole G."/>
            <person name="Laucou V."/>
            <person name="Chatelet P."/>
            <person name="Merdinoglu D."/>
            <person name="Delledonne M."/>
            <person name="Pezzotti M."/>
            <person name="Lecharny A."/>
            <person name="Scarpelli C."/>
            <person name="Artiguenave F."/>
            <person name="Pe M.E."/>
            <person name="Valle G."/>
            <person name="Morgante M."/>
            <person name="Caboche M."/>
            <person name="Adam-Blondon A.-F."/>
            <person name="Weissenbach J."/>
            <person name="Quetier F."/>
            <person name="Wincker P."/>
        </authorList>
    </citation>
    <scope>NUCLEOTIDE SEQUENCE [LARGE SCALE GENOMIC DNA]</scope>
    <source>
        <strain evidence="3">cv. Pinot noir / PN40024</strain>
    </source>
</reference>
<dbReference type="Proteomes" id="UP000009183">
    <property type="component" value="Chromosome 7"/>
</dbReference>